<keyword evidence="6" id="KW-1185">Reference proteome</keyword>
<dbReference type="InterPro" id="IPR007050">
    <property type="entry name" value="HTH_bacterioopsin"/>
</dbReference>
<evidence type="ECO:0000256" key="1">
    <source>
        <dbReference type="ARBA" id="ARBA00023015"/>
    </source>
</evidence>
<dbReference type="Pfam" id="PF15915">
    <property type="entry name" value="BAT"/>
    <property type="match status" value="1"/>
</dbReference>
<evidence type="ECO:0000256" key="2">
    <source>
        <dbReference type="ARBA" id="ARBA00023163"/>
    </source>
</evidence>
<dbReference type="RefSeq" id="WP_021780011.1">
    <property type="nucleotide sequence ID" value="NZ_BATA01000019.1"/>
</dbReference>
<gene>
    <name evidence="5" type="ORF">MBEHAL_1079</name>
</gene>
<sequence>MTLVAKLHLTCPDLPFVAALAGTSATTVEVEATMTTETGESAVFAWVHGGDFVAFASALADGEGVTSVQCLDDFDDRRLYRVDVESGPAALVHRAVIRAGASNLRASITHEGLDLRLRLPDRDALVAFRETLLDAGVDVTTRYLSASGGDDDRNGLTRKQLETLAAAVEAGYFAVPREATLADVAAALGVSRQAASERLRRGMETLARNAVDEAVGVAGA</sequence>
<dbReference type="InterPro" id="IPR031803">
    <property type="entry name" value="BAT_GAF/HTH-assoc"/>
</dbReference>
<dbReference type="Proteomes" id="UP000016986">
    <property type="component" value="Unassembled WGS sequence"/>
</dbReference>
<keyword evidence="2" id="KW-0804">Transcription</keyword>
<evidence type="ECO:0000259" key="4">
    <source>
        <dbReference type="Pfam" id="PF15915"/>
    </source>
</evidence>
<comment type="caution">
    <text evidence="5">The sequence shown here is derived from an EMBL/GenBank/DDBJ whole genome shotgun (WGS) entry which is preliminary data.</text>
</comment>
<evidence type="ECO:0000313" key="5">
    <source>
        <dbReference type="EMBL" id="GAD52319.1"/>
    </source>
</evidence>
<dbReference type="PANTHER" id="PTHR34236:SF1">
    <property type="entry name" value="DIMETHYL SULFOXIDE REDUCTASE TRANSCRIPTIONAL ACTIVATOR"/>
    <property type="match status" value="1"/>
</dbReference>
<protein>
    <submittedName>
        <fullName evidence="5">Bacterio-opsin activator domain-containing protein</fullName>
    </submittedName>
</protein>
<proteinExistence type="predicted"/>
<name>U3A3X6_9EURY</name>
<feature type="domain" description="HTH bat-type" evidence="3">
    <location>
        <begin position="156"/>
        <end position="207"/>
    </location>
</feature>
<evidence type="ECO:0000259" key="3">
    <source>
        <dbReference type="Pfam" id="PF04967"/>
    </source>
</evidence>
<keyword evidence="1" id="KW-0805">Transcription regulation</keyword>
<accession>U3A3X6</accession>
<dbReference type="Pfam" id="PF04967">
    <property type="entry name" value="HTH_10"/>
    <property type="match status" value="1"/>
</dbReference>
<reference evidence="5 6" key="1">
    <citation type="submission" date="2013-09" db="EMBL/GenBank/DDBJ databases">
        <title>Whole genome sequencing of Halarchaeum acidiphilum strain MH1-52-1.</title>
        <authorList>
            <person name="Shimane Y."/>
            <person name="Minegishi H."/>
            <person name="Nishi S."/>
            <person name="Echigo A."/>
            <person name="Shuto A."/>
            <person name="Konishi M."/>
            <person name="Ito T."/>
            <person name="Ohkuma M."/>
            <person name="Ohta Y."/>
            <person name="Nagano Y."/>
            <person name="Tsubouchi T."/>
            <person name="Mori K."/>
            <person name="Usui K."/>
            <person name="Kamekura M."/>
            <person name="Usami R."/>
            <person name="Takaki Y."/>
            <person name="Hatada Y."/>
        </authorList>
    </citation>
    <scope>NUCLEOTIDE SEQUENCE [LARGE SCALE GENOMIC DNA]</scope>
    <source>
        <strain evidence="5 6">JCM 16109</strain>
    </source>
</reference>
<dbReference type="AlphaFoldDB" id="U3A3X6"/>
<organism evidence="5 6">
    <name type="scientific">Halarchaeum acidiphilum MH1-52-1</name>
    <dbReference type="NCBI Taxonomy" id="1261545"/>
    <lineage>
        <taxon>Archaea</taxon>
        <taxon>Methanobacteriati</taxon>
        <taxon>Methanobacteriota</taxon>
        <taxon>Stenosarchaea group</taxon>
        <taxon>Halobacteria</taxon>
        <taxon>Halobacteriales</taxon>
        <taxon>Halobacteriaceae</taxon>
    </lineage>
</organism>
<dbReference type="OrthoDB" id="202021at2157"/>
<evidence type="ECO:0000313" key="6">
    <source>
        <dbReference type="Proteomes" id="UP000016986"/>
    </source>
</evidence>
<feature type="domain" description="Bacterioopsin transcriptional activator GAF and HTH associated" evidence="4">
    <location>
        <begin position="12"/>
        <end position="140"/>
    </location>
</feature>
<dbReference type="eggNOG" id="arCOG02280">
    <property type="taxonomic scope" value="Archaea"/>
</dbReference>
<dbReference type="EMBL" id="BATA01000019">
    <property type="protein sequence ID" value="GAD52319.1"/>
    <property type="molecule type" value="Genomic_DNA"/>
</dbReference>
<dbReference type="PANTHER" id="PTHR34236">
    <property type="entry name" value="DIMETHYL SULFOXIDE REDUCTASE TRANSCRIPTIONAL ACTIVATOR"/>
    <property type="match status" value="1"/>
</dbReference>